<evidence type="ECO:0000256" key="1">
    <source>
        <dbReference type="ARBA" id="ARBA00005228"/>
    </source>
</evidence>
<dbReference type="PANTHER" id="PTHR11757">
    <property type="entry name" value="PROTEASE FAMILY S9A OLIGOPEPTIDASE"/>
    <property type="match status" value="1"/>
</dbReference>
<dbReference type="RefSeq" id="WP_190422684.1">
    <property type="nucleotide sequence ID" value="NZ_JAAOCA010000021.1"/>
</dbReference>
<evidence type="ECO:0000256" key="4">
    <source>
        <dbReference type="ARBA" id="ARBA00022825"/>
    </source>
</evidence>
<gene>
    <name evidence="7" type="ORF">HAQ05_17035</name>
</gene>
<dbReference type="InterPro" id="IPR029058">
    <property type="entry name" value="AB_hydrolase_fold"/>
</dbReference>
<dbReference type="InterPro" id="IPR023302">
    <property type="entry name" value="Pept_S9A_N"/>
</dbReference>
<keyword evidence="3" id="KW-0378">Hydrolase</keyword>
<dbReference type="PANTHER" id="PTHR11757:SF19">
    <property type="entry name" value="PROLYL ENDOPEPTIDASE-LIKE"/>
    <property type="match status" value="1"/>
</dbReference>
<keyword evidence="8" id="KW-1185">Reference proteome</keyword>
<evidence type="ECO:0000313" key="7">
    <source>
        <dbReference type="EMBL" id="MBD1600402.1"/>
    </source>
</evidence>
<dbReference type="InterPro" id="IPR002470">
    <property type="entry name" value="Peptidase_S9A"/>
</dbReference>
<sequence>MSPPLTRRLSHGDSASLRCTGSRQRPVNWLRSASATATRAYLGEERAYFDAWMDHTRVLQGRLFEEIKGRYRDADASVPQPFGGYLYYFRKLQGESMARYYRCRHLTATALEVDPNTEQLLLDPNAMANGAPIAFGAVAPSPDQRYLAYSVIAAAGSGLFIQDLATGLVRPVPPPGAPFDGSVAWAADSHTLFFATTTTQHSNRLYRYRLGEALAQLAFEEHDNRFNLHCSRSRSGRWLILRCASKTSSETWVLDARAPERPFACLLPRQQQHKGVVDHGRWGAAWHWFDHTSAGGAPLNVRHAPDHGSLPSREQWQWLAAPEDDVAIEGMDLNHHAVVLSLRKQGRPSLEIHRQGAAPVPIQVPDDVYLLGVHAPLAFESPAMLLVHESLATPRQVRWLDLATGEHRLIKQMEVLGNFASERYTTLRLQATSPDGTGVPISLVLRKDHATRRPLRVLLTGYGAYGVTQEPAFSYSRLSLIDRGFAVAIAHVRGGGLLGEPWHAAGKGEHKQNSIDDFIACAHYLLDQGWTTPEGLAIRGESAGGLLIGATLNQRPGLCKVAVAHQPFVDPLTAMLDPSLPLTTTEYGEWGDPREPHAHAWIKAYSPYENVAAQAYPALLVTAGFQDPVVPYWQPAKWVAKLRASKTDSNPLLFYLDLQGTHGAGPGRYERIRRDALEYAFIFHAMGLAKSLLGDRPQPALPAPDEL</sequence>
<evidence type="ECO:0000313" key="8">
    <source>
        <dbReference type="Proteomes" id="UP000805841"/>
    </source>
</evidence>
<dbReference type="Pfam" id="PF02897">
    <property type="entry name" value="Peptidase_S9_N"/>
    <property type="match status" value="1"/>
</dbReference>
<dbReference type="EMBL" id="JAAOCA010000021">
    <property type="protein sequence ID" value="MBD1600402.1"/>
    <property type="molecule type" value="Genomic_DNA"/>
</dbReference>
<evidence type="ECO:0000259" key="5">
    <source>
        <dbReference type="Pfam" id="PF00326"/>
    </source>
</evidence>
<reference evidence="7 8" key="1">
    <citation type="journal article" date="2020" name="Insects">
        <title>Bacteria Belonging to Pseudomonas typographi sp. nov. from the Bark Beetle Ips typographus Have Genomic Potential to Aid in the Host Ecology.</title>
        <authorList>
            <person name="Peral-Aranega E."/>
            <person name="Saati-Santamaria Z."/>
            <person name="Kolarik M."/>
            <person name="Rivas R."/>
            <person name="Garcia-Fraile P."/>
        </authorList>
    </citation>
    <scope>NUCLEOTIDE SEQUENCE [LARGE SCALE GENOMIC DNA]</scope>
    <source>
        <strain evidence="7 8">CA3A</strain>
    </source>
</reference>
<comment type="similarity">
    <text evidence="1">Belongs to the peptidase S9A family.</text>
</comment>
<comment type="caution">
    <text evidence="7">The sequence shown here is derived from an EMBL/GenBank/DDBJ whole genome shotgun (WGS) entry which is preliminary data.</text>
</comment>
<organism evidence="7 8">
    <name type="scientific">Pseudomonas typographi</name>
    <dbReference type="NCBI Taxonomy" id="2715964"/>
    <lineage>
        <taxon>Bacteria</taxon>
        <taxon>Pseudomonadati</taxon>
        <taxon>Pseudomonadota</taxon>
        <taxon>Gammaproteobacteria</taxon>
        <taxon>Pseudomonadales</taxon>
        <taxon>Pseudomonadaceae</taxon>
        <taxon>Pseudomonas</taxon>
    </lineage>
</organism>
<feature type="domain" description="Peptidase S9 prolyl oligopeptidase catalytic" evidence="5">
    <location>
        <begin position="472"/>
        <end position="687"/>
    </location>
</feature>
<dbReference type="Proteomes" id="UP000805841">
    <property type="component" value="Unassembled WGS sequence"/>
</dbReference>
<dbReference type="InterPro" id="IPR051543">
    <property type="entry name" value="Serine_Peptidase_S9A"/>
</dbReference>
<accession>A0ABR7Z4L5</accession>
<keyword evidence="2" id="KW-0645">Protease</keyword>
<evidence type="ECO:0000256" key="2">
    <source>
        <dbReference type="ARBA" id="ARBA00022670"/>
    </source>
</evidence>
<dbReference type="Pfam" id="PF00326">
    <property type="entry name" value="Peptidase_S9"/>
    <property type="match status" value="1"/>
</dbReference>
<name>A0ABR7Z4L5_9PSED</name>
<evidence type="ECO:0000259" key="6">
    <source>
        <dbReference type="Pfam" id="PF02897"/>
    </source>
</evidence>
<dbReference type="Gene3D" id="3.40.50.1820">
    <property type="entry name" value="alpha/beta hydrolase"/>
    <property type="match status" value="1"/>
</dbReference>
<keyword evidence="4" id="KW-0720">Serine protease</keyword>
<dbReference type="SUPFAM" id="SSF50993">
    <property type="entry name" value="Peptidase/esterase 'gauge' domain"/>
    <property type="match status" value="1"/>
</dbReference>
<evidence type="ECO:0000256" key="3">
    <source>
        <dbReference type="ARBA" id="ARBA00022801"/>
    </source>
</evidence>
<proteinExistence type="inferred from homology"/>
<feature type="domain" description="Peptidase S9A N-terminal" evidence="6">
    <location>
        <begin position="26"/>
        <end position="412"/>
    </location>
</feature>
<dbReference type="Gene3D" id="2.130.10.120">
    <property type="entry name" value="Prolyl oligopeptidase, N-terminal domain"/>
    <property type="match status" value="1"/>
</dbReference>
<dbReference type="InterPro" id="IPR001375">
    <property type="entry name" value="Peptidase_S9_cat"/>
</dbReference>
<dbReference type="SUPFAM" id="SSF53474">
    <property type="entry name" value="alpha/beta-Hydrolases"/>
    <property type="match status" value="1"/>
</dbReference>
<dbReference type="PRINTS" id="PR00862">
    <property type="entry name" value="PROLIGOPTASE"/>
</dbReference>
<protein>
    <submittedName>
        <fullName evidence="7">S9 family peptidase</fullName>
    </submittedName>
</protein>